<dbReference type="InterPro" id="IPR013749">
    <property type="entry name" value="PM/HMP-P_kinase-1"/>
</dbReference>
<dbReference type="OrthoDB" id="9810880at2"/>
<dbReference type="Proteomes" id="UP000295525">
    <property type="component" value="Unassembled WGS sequence"/>
</dbReference>
<dbReference type="Pfam" id="PF08543">
    <property type="entry name" value="Phos_pyr_kin"/>
    <property type="match status" value="1"/>
</dbReference>
<dbReference type="GO" id="GO:0009228">
    <property type="term" value="P:thiamine biosynthetic process"/>
    <property type="evidence" value="ECO:0007669"/>
    <property type="project" value="TreeGrafter"/>
</dbReference>
<accession>A0A4R3M6R3</accession>
<evidence type="ECO:0000313" key="3">
    <source>
        <dbReference type="Proteomes" id="UP000295525"/>
    </source>
</evidence>
<keyword evidence="2" id="KW-0808">Transferase</keyword>
<reference evidence="2 3" key="1">
    <citation type="submission" date="2019-03" db="EMBL/GenBank/DDBJ databases">
        <title>Genomic Encyclopedia of Type Strains, Phase IV (KMG-IV): sequencing the most valuable type-strain genomes for metagenomic binning, comparative biology and taxonomic classification.</title>
        <authorList>
            <person name="Goeker M."/>
        </authorList>
    </citation>
    <scope>NUCLEOTIDE SEQUENCE [LARGE SCALE GENOMIC DNA]</scope>
    <source>
        <strain evidence="2 3">DSM 24591</strain>
    </source>
</reference>
<dbReference type="PANTHER" id="PTHR20858">
    <property type="entry name" value="PHOSPHOMETHYLPYRIMIDINE KINASE"/>
    <property type="match status" value="1"/>
</dbReference>
<keyword evidence="2" id="KW-0418">Kinase</keyword>
<feature type="domain" description="Pyridoxamine kinase/Phosphomethylpyrimidine kinase" evidence="1">
    <location>
        <begin position="16"/>
        <end position="259"/>
    </location>
</feature>
<dbReference type="GO" id="GO:0008902">
    <property type="term" value="F:hydroxymethylpyrimidine kinase activity"/>
    <property type="evidence" value="ECO:0007669"/>
    <property type="project" value="TreeGrafter"/>
</dbReference>
<dbReference type="GO" id="GO:0009229">
    <property type="term" value="P:thiamine diphosphate biosynthetic process"/>
    <property type="evidence" value="ECO:0007669"/>
    <property type="project" value="UniProtKB-UniPathway"/>
</dbReference>
<proteinExistence type="predicted"/>
<name>A0A4R3M6R3_9BURK</name>
<comment type="caution">
    <text evidence="2">The sequence shown here is derived from an EMBL/GenBank/DDBJ whole genome shotgun (WGS) entry which is preliminary data.</text>
</comment>
<dbReference type="UniPathway" id="UPA00060">
    <property type="reaction ID" value="UER00138"/>
</dbReference>
<protein>
    <submittedName>
        <fullName evidence="2">Hydroxymethylpyrimidine/phosphomethylpyrimidine kinase</fullName>
    </submittedName>
</protein>
<dbReference type="InterPro" id="IPR029056">
    <property type="entry name" value="Ribokinase-like"/>
</dbReference>
<gene>
    <name evidence="2" type="ORF">EDC26_104271</name>
</gene>
<dbReference type="Gene3D" id="3.40.1190.20">
    <property type="match status" value="1"/>
</dbReference>
<dbReference type="AlphaFoldDB" id="A0A4R3M6R3"/>
<dbReference type="GO" id="GO:0008972">
    <property type="term" value="F:phosphomethylpyrimidine kinase activity"/>
    <property type="evidence" value="ECO:0007669"/>
    <property type="project" value="TreeGrafter"/>
</dbReference>
<dbReference type="GO" id="GO:0005829">
    <property type="term" value="C:cytosol"/>
    <property type="evidence" value="ECO:0007669"/>
    <property type="project" value="TreeGrafter"/>
</dbReference>
<evidence type="ECO:0000313" key="2">
    <source>
        <dbReference type="EMBL" id="TCT09111.1"/>
    </source>
</evidence>
<dbReference type="PANTHER" id="PTHR20858:SF17">
    <property type="entry name" value="HYDROXYMETHYLPYRIMIDINE_PHOSPHOMETHYLPYRIMIDINE KINASE THI20-RELATED"/>
    <property type="match status" value="1"/>
</dbReference>
<organism evidence="2 3">
    <name type="scientific">Paralcaligenes ureilyticus</name>
    <dbReference type="NCBI Taxonomy" id="627131"/>
    <lineage>
        <taxon>Bacteria</taxon>
        <taxon>Pseudomonadati</taxon>
        <taxon>Pseudomonadota</taxon>
        <taxon>Betaproteobacteria</taxon>
        <taxon>Burkholderiales</taxon>
        <taxon>Alcaligenaceae</taxon>
        <taxon>Paralcaligenes</taxon>
    </lineage>
</organism>
<dbReference type="RefSeq" id="WP_132581337.1">
    <property type="nucleotide sequence ID" value="NZ_SMAJ01000004.1"/>
</dbReference>
<sequence length="266" mass="28028">MQASNLPIVLIFGPFDPSGSSSLPADAVTCATLGCHALSTLTAIRVQDTVGIEEIQPVAPELIDDQARCLLEDMAVQAIKIGPLYTPESVSALAQIAADYNQVPLVLHLTAWPDEAALEDIDSEDVLSATLELLLPQTDIVIADHNLMVQWQAEGLLSTIDAASPAQALLQCGAKWVLSTAAPIRPGQSAYLLQGQENETFNWAWQAPAARLHDADGPLACAVACQLAMGLDAPQAVEAAIKQAMPLAANSFQPGMGHPLINRSPS</sequence>
<keyword evidence="3" id="KW-1185">Reference proteome</keyword>
<dbReference type="EMBL" id="SMAJ01000004">
    <property type="protein sequence ID" value="TCT09111.1"/>
    <property type="molecule type" value="Genomic_DNA"/>
</dbReference>
<dbReference type="SUPFAM" id="SSF53613">
    <property type="entry name" value="Ribokinase-like"/>
    <property type="match status" value="1"/>
</dbReference>
<evidence type="ECO:0000259" key="1">
    <source>
        <dbReference type="Pfam" id="PF08543"/>
    </source>
</evidence>